<feature type="compositionally biased region" description="Basic and acidic residues" evidence="14">
    <location>
        <begin position="912"/>
        <end position="928"/>
    </location>
</feature>
<evidence type="ECO:0000256" key="12">
    <source>
        <dbReference type="PROSITE-ProRule" id="PRU00146"/>
    </source>
</evidence>
<reference evidence="19" key="1">
    <citation type="journal article" date="2004" name="Nature">
        <title>Genome duplication in the teleost fish Tetraodon nigroviridis reveals the early vertebrate proto-karyotype.</title>
        <authorList>
            <person name="Jaillon O."/>
            <person name="Aury J.-M."/>
            <person name="Brunet F."/>
            <person name="Petit J.-L."/>
            <person name="Stange-Thomann N."/>
            <person name="Mauceli E."/>
            <person name="Bouneau L."/>
            <person name="Fischer C."/>
            <person name="Ozouf-Costaz C."/>
            <person name="Bernot A."/>
            <person name="Nicaud S."/>
            <person name="Jaffe D."/>
            <person name="Fisher S."/>
            <person name="Lutfalla G."/>
            <person name="Dossat C."/>
            <person name="Segurens B."/>
            <person name="Dasilva C."/>
            <person name="Salanoubat M."/>
            <person name="Levy M."/>
            <person name="Boudet N."/>
            <person name="Castellano S."/>
            <person name="Anthouard V."/>
            <person name="Jubin C."/>
            <person name="Castelli V."/>
            <person name="Katinka M."/>
            <person name="Vacherie B."/>
            <person name="Biemont C."/>
            <person name="Skalli Z."/>
            <person name="Cattolico L."/>
            <person name="Poulain J."/>
            <person name="De Berardinis V."/>
            <person name="Cruaud C."/>
            <person name="Duprat S."/>
            <person name="Brottier P."/>
            <person name="Coutanceau J.-P."/>
            <person name="Gouzy J."/>
            <person name="Parra G."/>
            <person name="Lardier G."/>
            <person name="Chapple C."/>
            <person name="McKernan K.J."/>
            <person name="McEwan P."/>
            <person name="Bosak S."/>
            <person name="Kellis M."/>
            <person name="Volff J.-N."/>
            <person name="Guigo R."/>
            <person name="Zody M.C."/>
            <person name="Mesirov J."/>
            <person name="Lindblad-Toh K."/>
            <person name="Birren B."/>
            <person name="Nusbaum C."/>
            <person name="Kahn D."/>
            <person name="Robinson-Rechavi M."/>
            <person name="Laudet V."/>
            <person name="Schachter V."/>
            <person name="Quetier F."/>
            <person name="Saurin W."/>
            <person name="Scarpelli C."/>
            <person name="Wincker P."/>
            <person name="Lander E.S."/>
            <person name="Weissenbach J."/>
            <person name="Roest Crollius H."/>
        </authorList>
    </citation>
    <scope>NUCLEOTIDE SEQUENCE [LARGE SCALE GENOMIC DNA]</scope>
</reference>
<protein>
    <submittedName>
        <fullName evidence="19">(spotted green pufferfish) hypothetical protein</fullName>
    </submittedName>
</protein>
<name>Q4SHU7_TETNG</name>
<dbReference type="InterPro" id="IPR016177">
    <property type="entry name" value="DNA-bd_dom_sf"/>
</dbReference>
<dbReference type="KEGG" id="tng:GSTEN00017993G001"/>
<evidence type="ECO:0000259" key="18">
    <source>
        <dbReference type="PROSITE" id="PS50982"/>
    </source>
</evidence>
<feature type="domain" description="Bromo" evidence="15">
    <location>
        <begin position="1590"/>
        <end position="1660"/>
    </location>
</feature>
<dbReference type="Pfam" id="PF00628">
    <property type="entry name" value="PHD"/>
    <property type="match status" value="1"/>
</dbReference>
<feature type="region of interest" description="Disordered" evidence="14">
    <location>
        <begin position="881"/>
        <end position="928"/>
    </location>
</feature>
<sequence length="1679" mass="186419">QTFPAELKKQQQGPNKSPKRTSLSSSPLPPAQPTPPQNNHSNLFLSSALLGLPEPHHPNGVIQSTTQDAPLALITKPRKDSASQGKSPQCDADAGSMPVNLSTGASRTQATAQAGAPSQPPTTSPQATGHGSRKNKTPKSKGQTVGLGQTDPLASWKGFAQNHLVQAPVNLFRGGESGVGIPGVAERNKNQNGGGRPQGEVAYYAPCGKKLRQYPDVMKYLSRNGISGITRDNFSFSAKIRVGDFYEAREGPQGLQWSLLKEEEVIPRILAMEGRRGRPPNSERQLMGDGAKGSRRRKGRPPNVGNPLVPEGPTPSEVKLLRKLEAQEIARQAAQMKLMRKLEKQALARAAKEARKQQAIMAAEERRKQKEQMKILKQQEKIKRIQQIRMEKELRAQQILEAKLKKKQEAANAKILEAEKRIKEKELRRQQAEILKHQERERRRQHIMLMKAVEARKKAEERERLRQEKRDEKRLNKERKLEQRRLELEIARELKKPNEDMCLSDHKLLPDFSRIPGLILPGHAVSDCLMLMQFLRGFGKVLGLDLNADVPTLGMLQEGLLNVGDSMGKVQDLLVKLLSLAVCDPGLPPGQKTKTMLGDHLTNVGINRDNVSEVLQMYMSAHCANTELALLALSLKTKAFQAHTPVQKASILGFLANELACSKPVISEIDKNLDQMANMRKDKITMEGKLKKLRTIYAKRTGKREANMGVEENQSVCTPSSAAKRKRKMGGDSDDDDDDDDDSDDQPDDEEEEEEEETKKVKKVETNDEVLVAPSPRIFYLKLCSWVFMIFASSHQDEVDQATSIEELEKQIEKLAKQHHQTRRKLFEISHSLRSMMYGQDRYRRRYWVLPHCGGVFIEAMESGEAPEELEEERQRRMRAAEEVKVKDEPQEIEVQIEKATPKLDSQSPRTHSLEQQKEEKNEQRVEKNSLFYQKSGCVSKLCTFQDASKVETVHSEAKESPHVKQNGSPMGIPVATVMSSSPLLNTSEPAVASAPSVVMNIDTTNASPPASTSLSTSCPPTHRDSVGDAPFTSSPAPSPHLPIQANDQLLRVLTERSGHWFSLLPRNPCDLSSLTTTPPGPPRVSPQASSTPARPKSPPQSPALPLTPSAASASGSPHHPAGLLNYPLSALQVKSGASLLGVSFGRWPTGMISPGLPLCSSPSPLPGHFIESNTAASVSSKSESPLPRIDKPSSMPSPTLEIPKSLDHPTPRPIPEELLTGWWRVSDIEELRALVNALHSRGIREKGLQRQMQKYLEIIPQVCTKHKDVAMIELHELEESQVSVESVRGWCVEEQAMEMDIAVLQQVEELERKVTAASLQVKSEREDLVYYEHKPPTGPTSASANDKESREHPEERGEKGGVTRYLDNPLDIAVTRLADLERNIERSGEEEVAHGMKVWRKALTEVRSAAQLAMCIQQLQKSIAWERSIMKVYCQMCKKGDNEDLLLLCDGCDKGCHTYCHKPKISTIPEGDWYCPSCISKASGSSPKSKKTPSKQVATGGGSAKKGGDSKKNGKQTGNGEMSEDDPASASSTPKKGAKEASRKRKAEESSPALPAVSQESPVSVKRAKTARDNNRDLGLCRVLLAELERHQDAWPFLTPVNLKSVPGYRKVIKKPMDFSTIREKLVSSQYQNLETFIIDVNLVFDNCERFNEDNSDIGRAGHNMRKFFEKRWTELLK</sequence>
<evidence type="ECO:0000256" key="3">
    <source>
        <dbReference type="ARBA" id="ARBA00022723"/>
    </source>
</evidence>
<feature type="compositionally biased region" description="Acidic residues" evidence="14">
    <location>
        <begin position="732"/>
        <end position="756"/>
    </location>
</feature>
<feature type="region of interest" description="Disordered" evidence="14">
    <location>
        <begin position="1171"/>
        <end position="1212"/>
    </location>
</feature>
<dbReference type="SMART" id="SM00297">
    <property type="entry name" value="BROMO"/>
    <property type="match status" value="1"/>
</dbReference>
<dbReference type="FunFam" id="3.30.40.10:FF:000199">
    <property type="entry name" value="Bromodomain adjacent to zinc finger domain 2B"/>
    <property type="match status" value="1"/>
</dbReference>
<evidence type="ECO:0000259" key="15">
    <source>
        <dbReference type="PROSITE" id="PS50014"/>
    </source>
</evidence>
<dbReference type="InterPro" id="IPR018359">
    <property type="entry name" value="Bromodomain_CS"/>
</dbReference>
<feature type="compositionally biased region" description="Basic and acidic residues" evidence="14">
    <location>
        <begin position="881"/>
        <end position="902"/>
    </location>
</feature>
<dbReference type="Pfam" id="PF00439">
    <property type="entry name" value="Bromodomain"/>
    <property type="match status" value="1"/>
</dbReference>
<dbReference type="GO" id="GO:0005634">
    <property type="term" value="C:nucleus"/>
    <property type="evidence" value="ECO:0007669"/>
    <property type="project" value="UniProtKB-SubCell"/>
</dbReference>
<evidence type="ECO:0000256" key="2">
    <source>
        <dbReference type="ARBA" id="ARBA00007444"/>
    </source>
</evidence>
<feature type="compositionally biased region" description="Polar residues" evidence="14">
    <location>
        <begin position="99"/>
        <end position="112"/>
    </location>
</feature>
<evidence type="ECO:0000259" key="16">
    <source>
        <dbReference type="PROSITE" id="PS50016"/>
    </source>
</evidence>
<feature type="domain" description="MBD" evidence="18">
    <location>
        <begin position="171"/>
        <end position="241"/>
    </location>
</feature>
<feature type="region of interest" description="Disordered" evidence="14">
    <location>
        <begin position="1003"/>
        <end position="1043"/>
    </location>
</feature>
<dbReference type="Gene3D" id="1.20.920.10">
    <property type="entry name" value="Bromodomain-like"/>
    <property type="match status" value="1"/>
</dbReference>
<dbReference type="PROSITE" id="PS00633">
    <property type="entry name" value="BROMODOMAIN_1"/>
    <property type="match status" value="1"/>
</dbReference>
<keyword evidence="10" id="KW-0539">Nucleus</keyword>
<dbReference type="EMBL" id="CAAE01014581">
    <property type="protein sequence ID" value="CAF99785.1"/>
    <property type="molecule type" value="Genomic_DNA"/>
</dbReference>
<feature type="domain" description="PHD-type" evidence="16">
    <location>
        <begin position="1432"/>
        <end position="1482"/>
    </location>
</feature>
<dbReference type="SUPFAM" id="SSF54171">
    <property type="entry name" value="DNA-binding domain"/>
    <property type="match status" value="1"/>
</dbReference>
<dbReference type="InterPro" id="IPR011011">
    <property type="entry name" value="Znf_FYVE_PHD"/>
</dbReference>
<comment type="similarity">
    <text evidence="2">Belongs to the WAL family.</text>
</comment>
<dbReference type="PROSITE" id="PS50016">
    <property type="entry name" value="ZF_PHD_2"/>
    <property type="match status" value="1"/>
</dbReference>
<dbReference type="PROSITE" id="PS50982">
    <property type="entry name" value="MBD"/>
    <property type="match status" value="1"/>
</dbReference>
<evidence type="ECO:0000256" key="8">
    <source>
        <dbReference type="ARBA" id="ARBA00023117"/>
    </source>
</evidence>
<dbReference type="PANTHER" id="PTHR45915:SF1">
    <property type="entry name" value="BROMODOMAIN ADJACENT TO ZINC FINGER DOMAIN PROTEIN 2B"/>
    <property type="match status" value="1"/>
</dbReference>
<proteinExistence type="inferred from homology"/>
<dbReference type="GO" id="GO:0003677">
    <property type="term" value="F:DNA binding"/>
    <property type="evidence" value="ECO:0007669"/>
    <property type="project" value="InterPro"/>
</dbReference>
<keyword evidence="5" id="KW-0862">Zinc</keyword>
<dbReference type="InterPro" id="IPR036427">
    <property type="entry name" value="Bromodomain-like_sf"/>
</dbReference>
<keyword evidence="8 11" id="KW-0103">Bromodomain</keyword>
<keyword evidence="7 13" id="KW-0175">Coiled coil</keyword>
<feature type="domain" description="DDT" evidence="17">
    <location>
        <begin position="522"/>
        <end position="587"/>
    </location>
</feature>
<evidence type="ECO:0000256" key="1">
    <source>
        <dbReference type="ARBA" id="ARBA00004123"/>
    </source>
</evidence>
<feature type="non-terminal residue" evidence="19">
    <location>
        <position position="1679"/>
    </location>
</feature>
<dbReference type="InterPro" id="IPR001739">
    <property type="entry name" value="Methyl_CpG_DNA-bd"/>
</dbReference>
<comment type="caution">
    <text evidence="19">The sequence shown here is derived from an EMBL/GenBank/DDBJ whole genome shotgun (WGS) entry which is preliminary data.</text>
</comment>
<dbReference type="SMART" id="SM00391">
    <property type="entry name" value="MBD"/>
    <property type="match status" value="1"/>
</dbReference>
<keyword evidence="3" id="KW-0479">Metal-binding</keyword>
<dbReference type="InterPro" id="IPR013083">
    <property type="entry name" value="Znf_RING/FYVE/PHD"/>
</dbReference>
<feature type="compositionally biased region" description="Low complexity" evidence="14">
    <location>
        <begin position="1004"/>
        <end position="1021"/>
    </location>
</feature>
<feature type="compositionally biased region" description="Low complexity" evidence="14">
    <location>
        <begin position="1104"/>
        <end position="1119"/>
    </location>
</feature>
<keyword evidence="9" id="KW-0804">Transcription</keyword>
<reference evidence="19" key="2">
    <citation type="submission" date="2004-02" db="EMBL/GenBank/DDBJ databases">
        <authorList>
            <consortium name="Genoscope"/>
            <consortium name="Whitehead Institute Centre for Genome Research"/>
        </authorList>
    </citation>
    <scope>NUCLEOTIDE SEQUENCE</scope>
</reference>
<dbReference type="CDD" id="cd01397">
    <property type="entry name" value="HAT_MBD"/>
    <property type="match status" value="1"/>
</dbReference>
<dbReference type="CDD" id="cd05503">
    <property type="entry name" value="Bromo_BAZ2A_B_like"/>
    <property type="match status" value="1"/>
</dbReference>
<accession>Q4SHU7</accession>
<feature type="region of interest" description="Disordered" evidence="14">
    <location>
        <begin position="704"/>
        <end position="763"/>
    </location>
</feature>
<feature type="non-terminal residue" evidence="19">
    <location>
        <position position="1"/>
    </location>
</feature>
<feature type="compositionally biased region" description="Basic and acidic residues" evidence="14">
    <location>
        <begin position="1538"/>
        <end position="1550"/>
    </location>
</feature>
<dbReference type="SUPFAM" id="SSF57903">
    <property type="entry name" value="FYVE/PHD zinc finger"/>
    <property type="match status" value="1"/>
</dbReference>
<feature type="region of interest" description="Disordered" evidence="14">
    <location>
        <begin position="1"/>
        <end position="150"/>
    </location>
</feature>
<evidence type="ECO:0000259" key="17">
    <source>
        <dbReference type="PROSITE" id="PS50827"/>
    </source>
</evidence>
<dbReference type="SMART" id="SM00249">
    <property type="entry name" value="PHD"/>
    <property type="match status" value="1"/>
</dbReference>
<dbReference type="Pfam" id="PF02791">
    <property type="entry name" value="DDT"/>
    <property type="match status" value="1"/>
</dbReference>
<evidence type="ECO:0000313" key="19">
    <source>
        <dbReference type="EMBL" id="CAF99785.1"/>
    </source>
</evidence>
<feature type="region of interest" description="Disordered" evidence="14">
    <location>
        <begin position="1072"/>
        <end position="1119"/>
    </location>
</feature>
<evidence type="ECO:0000256" key="5">
    <source>
        <dbReference type="ARBA" id="ARBA00022833"/>
    </source>
</evidence>
<dbReference type="InterPro" id="IPR037374">
    <property type="entry name" value="BAZ2A/B_Bromo"/>
</dbReference>
<feature type="compositionally biased region" description="Polar residues" evidence="14">
    <location>
        <begin position="1172"/>
        <end position="1184"/>
    </location>
</feature>
<gene>
    <name evidence="19" type="ORF">GSTENG00017993001</name>
</gene>
<keyword evidence="4 12" id="KW-0863">Zinc-finger</keyword>
<dbReference type="InterPro" id="IPR018501">
    <property type="entry name" value="DDT_dom"/>
</dbReference>
<dbReference type="InterPro" id="IPR019787">
    <property type="entry name" value="Znf_PHD-finger"/>
</dbReference>
<feature type="coiled-coil region" evidence="13">
    <location>
        <begin position="347"/>
        <end position="485"/>
    </location>
</feature>
<dbReference type="PROSITE" id="PS50827">
    <property type="entry name" value="DDT"/>
    <property type="match status" value="1"/>
</dbReference>
<dbReference type="PRINTS" id="PR00503">
    <property type="entry name" value="BROMODOMAIN"/>
</dbReference>
<dbReference type="PANTHER" id="PTHR45915">
    <property type="entry name" value="TRANSCRIPTION INTERMEDIARY FACTOR"/>
    <property type="match status" value="1"/>
</dbReference>
<dbReference type="InterPro" id="IPR001487">
    <property type="entry name" value="Bromodomain"/>
</dbReference>
<dbReference type="PROSITE" id="PS50014">
    <property type="entry name" value="BROMODOMAIN_2"/>
    <property type="match status" value="1"/>
</dbReference>
<dbReference type="Pfam" id="PF15613">
    <property type="entry name" value="WSD"/>
    <property type="match status" value="1"/>
</dbReference>
<feature type="coiled-coil region" evidence="13">
    <location>
        <begin position="798"/>
        <end position="825"/>
    </location>
</feature>
<dbReference type="SMART" id="SM00571">
    <property type="entry name" value="DDT"/>
    <property type="match status" value="1"/>
</dbReference>
<evidence type="ECO:0000256" key="11">
    <source>
        <dbReference type="PROSITE-ProRule" id="PRU00035"/>
    </source>
</evidence>
<dbReference type="OrthoDB" id="21449at2759"/>
<dbReference type="Gene3D" id="3.30.40.10">
    <property type="entry name" value="Zinc/RING finger domain, C3HC4 (zinc finger)"/>
    <property type="match status" value="1"/>
</dbReference>
<evidence type="ECO:0000256" key="4">
    <source>
        <dbReference type="ARBA" id="ARBA00022771"/>
    </source>
</evidence>
<evidence type="ECO:0000256" key="13">
    <source>
        <dbReference type="SAM" id="Coils"/>
    </source>
</evidence>
<dbReference type="CDD" id="cd15630">
    <property type="entry name" value="PHD_BAZ2B"/>
    <property type="match status" value="1"/>
</dbReference>
<feature type="compositionally biased region" description="Basic and acidic residues" evidence="14">
    <location>
        <begin position="1346"/>
        <end position="1362"/>
    </location>
</feature>
<feature type="region of interest" description="Disordered" evidence="14">
    <location>
        <begin position="273"/>
        <end position="315"/>
    </location>
</feature>
<feature type="compositionally biased region" description="Pro residues" evidence="14">
    <location>
        <begin position="27"/>
        <end position="36"/>
    </location>
</feature>
<feature type="region of interest" description="Disordered" evidence="14">
    <location>
        <begin position="1332"/>
        <end position="1364"/>
    </location>
</feature>
<dbReference type="InterPro" id="IPR028941">
    <property type="entry name" value="WHIM2_dom"/>
</dbReference>
<evidence type="ECO:0000256" key="10">
    <source>
        <dbReference type="ARBA" id="ARBA00023242"/>
    </source>
</evidence>
<evidence type="ECO:0000256" key="9">
    <source>
        <dbReference type="ARBA" id="ARBA00023163"/>
    </source>
</evidence>
<dbReference type="GO" id="GO:0000785">
    <property type="term" value="C:chromatin"/>
    <property type="evidence" value="ECO:0007669"/>
    <property type="project" value="TreeGrafter"/>
</dbReference>
<evidence type="ECO:0000256" key="6">
    <source>
        <dbReference type="ARBA" id="ARBA00023015"/>
    </source>
</evidence>
<evidence type="ECO:0000256" key="14">
    <source>
        <dbReference type="SAM" id="MobiDB-lite"/>
    </source>
</evidence>
<dbReference type="GO" id="GO:0008270">
    <property type="term" value="F:zinc ion binding"/>
    <property type="evidence" value="ECO:0007669"/>
    <property type="project" value="UniProtKB-KW"/>
</dbReference>
<keyword evidence="6" id="KW-0805">Transcription regulation</keyword>
<feature type="compositionally biased region" description="Polar residues" evidence="14">
    <location>
        <begin position="712"/>
        <end position="721"/>
    </location>
</feature>
<feature type="region of interest" description="Disordered" evidence="14">
    <location>
        <begin position="1482"/>
        <end position="1571"/>
    </location>
</feature>
<dbReference type="Pfam" id="PF01429">
    <property type="entry name" value="MBD"/>
    <property type="match status" value="1"/>
</dbReference>
<comment type="subcellular location">
    <subcellularLocation>
        <location evidence="1">Nucleus</location>
    </subcellularLocation>
</comment>
<organism evidence="19">
    <name type="scientific">Tetraodon nigroviridis</name>
    <name type="common">Spotted green pufferfish</name>
    <name type="synonym">Chelonodon nigroviridis</name>
    <dbReference type="NCBI Taxonomy" id="99883"/>
    <lineage>
        <taxon>Eukaryota</taxon>
        <taxon>Metazoa</taxon>
        <taxon>Chordata</taxon>
        <taxon>Craniata</taxon>
        <taxon>Vertebrata</taxon>
        <taxon>Euteleostomi</taxon>
        <taxon>Actinopterygii</taxon>
        <taxon>Neopterygii</taxon>
        <taxon>Teleostei</taxon>
        <taxon>Neoteleostei</taxon>
        <taxon>Acanthomorphata</taxon>
        <taxon>Eupercaria</taxon>
        <taxon>Tetraodontiformes</taxon>
        <taxon>Tetradontoidea</taxon>
        <taxon>Tetraodontidae</taxon>
        <taxon>Tetraodon</taxon>
    </lineage>
</organism>
<dbReference type="SUPFAM" id="SSF47370">
    <property type="entry name" value="Bromodomain"/>
    <property type="match status" value="1"/>
</dbReference>
<dbReference type="InterPro" id="IPR001965">
    <property type="entry name" value="Znf_PHD"/>
</dbReference>
<dbReference type="Gene3D" id="3.30.890.10">
    <property type="entry name" value="Methyl-cpg-binding Protein 2, Chain A"/>
    <property type="match status" value="1"/>
</dbReference>
<evidence type="ECO:0000256" key="7">
    <source>
        <dbReference type="ARBA" id="ARBA00023054"/>
    </source>
</evidence>